<gene>
    <name evidence="1" type="ORF">ORAREDHAP_LOCUS30108</name>
</gene>
<sequence>MVKSYEECLVAKGALVEGERRLLANHESSAVRHIPRHPNRAAHHIARFSLRDQGLSCWMDVGPLWLMEKHPHP</sequence>
<dbReference type="Proteomes" id="UP000507245">
    <property type="component" value="Unassembled WGS sequence"/>
</dbReference>
<evidence type="ECO:0000313" key="1">
    <source>
        <dbReference type="EMBL" id="CAB4309174.1"/>
    </source>
</evidence>
<dbReference type="AlphaFoldDB" id="A0A6J5XDK3"/>
<name>A0A6J5XDK3_PRUAR</name>
<accession>A0A6J5XDK3</accession>
<dbReference type="EMBL" id="CAEKKB010000004">
    <property type="protein sequence ID" value="CAB4309174.1"/>
    <property type="molecule type" value="Genomic_DNA"/>
</dbReference>
<keyword evidence="2" id="KW-1185">Reference proteome</keyword>
<evidence type="ECO:0000313" key="2">
    <source>
        <dbReference type="Proteomes" id="UP000507245"/>
    </source>
</evidence>
<reference evidence="2" key="1">
    <citation type="journal article" date="2020" name="Genome Biol.">
        <title>Gamete binning: chromosome-level and haplotype-resolved genome assembly enabled by high-throughput single-cell sequencing of gamete genomes.</title>
        <authorList>
            <person name="Campoy J.A."/>
            <person name="Sun H."/>
            <person name="Goel M."/>
            <person name="Jiao W.-B."/>
            <person name="Folz-Donahue K."/>
            <person name="Wang N."/>
            <person name="Rubio M."/>
            <person name="Liu C."/>
            <person name="Kukat C."/>
            <person name="Ruiz D."/>
            <person name="Huettel B."/>
            <person name="Schneeberger K."/>
        </authorList>
    </citation>
    <scope>NUCLEOTIDE SEQUENCE [LARGE SCALE GENOMIC DNA]</scope>
    <source>
        <strain evidence="2">cv. Rojo Pasion</strain>
    </source>
</reference>
<evidence type="ECO:0008006" key="3">
    <source>
        <dbReference type="Google" id="ProtNLM"/>
    </source>
</evidence>
<proteinExistence type="predicted"/>
<protein>
    <recommendedName>
        <fullName evidence="3">RNase H type-1 domain-containing protein</fullName>
    </recommendedName>
</protein>
<organism evidence="1 2">
    <name type="scientific">Prunus armeniaca</name>
    <name type="common">Apricot</name>
    <name type="synonym">Armeniaca vulgaris</name>
    <dbReference type="NCBI Taxonomy" id="36596"/>
    <lineage>
        <taxon>Eukaryota</taxon>
        <taxon>Viridiplantae</taxon>
        <taxon>Streptophyta</taxon>
        <taxon>Embryophyta</taxon>
        <taxon>Tracheophyta</taxon>
        <taxon>Spermatophyta</taxon>
        <taxon>Magnoliopsida</taxon>
        <taxon>eudicotyledons</taxon>
        <taxon>Gunneridae</taxon>
        <taxon>Pentapetalae</taxon>
        <taxon>rosids</taxon>
        <taxon>fabids</taxon>
        <taxon>Rosales</taxon>
        <taxon>Rosaceae</taxon>
        <taxon>Amygdaloideae</taxon>
        <taxon>Amygdaleae</taxon>
        <taxon>Prunus</taxon>
    </lineage>
</organism>